<gene>
    <name evidence="3" type="ordered locus">MODMU_0213</name>
</gene>
<evidence type="ECO:0000256" key="1">
    <source>
        <dbReference type="ARBA" id="ARBA00022801"/>
    </source>
</evidence>
<dbReference type="InterPro" id="IPR042001">
    <property type="entry name" value="Sortase_F"/>
</dbReference>
<dbReference type="STRING" id="477641.MODMU_0213"/>
<proteinExistence type="predicted"/>
<dbReference type="AlphaFoldDB" id="I4EQL3"/>
<dbReference type="OMA" id="MTHRLIT"/>
<dbReference type="InterPro" id="IPR005754">
    <property type="entry name" value="Sortase"/>
</dbReference>
<evidence type="ECO:0000256" key="2">
    <source>
        <dbReference type="SAM" id="SignalP"/>
    </source>
</evidence>
<feature type="signal peptide" evidence="2">
    <location>
        <begin position="1"/>
        <end position="23"/>
    </location>
</feature>
<keyword evidence="4" id="KW-1185">Reference proteome</keyword>
<dbReference type="HOGENOM" id="CLU_062592_3_1_11"/>
<accession>I4EQL3</accession>
<dbReference type="Pfam" id="PF04203">
    <property type="entry name" value="Sortase"/>
    <property type="match status" value="1"/>
</dbReference>
<dbReference type="Gene3D" id="2.40.260.10">
    <property type="entry name" value="Sortase"/>
    <property type="match status" value="1"/>
</dbReference>
<dbReference type="EMBL" id="FO203431">
    <property type="protein sequence ID" value="CCH85676.1"/>
    <property type="molecule type" value="Genomic_DNA"/>
</dbReference>
<dbReference type="GO" id="GO:0016787">
    <property type="term" value="F:hydrolase activity"/>
    <property type="evidence" value="ECO:0007669"/>
    <property type="project" value="UniProtKB-KW"/>
</dbReference>
<dbReference type="PATRIC" id="fig|477641.3.peg.201"/>
<dbReference type="CDD" id="cd05829">
    <property type="entry name" value="Sortase_F"/>
    <property type="match status" value="1"/>
</dbReference>
<organism evidence="3 4">
    <name type="scientific">Modestobacter italicus (strain DSM 44449 / CECT 9708 / BC 501)</name>
    <dbReference type="NCBI Taxonomy" id="2732864"/>
    <lineage>
        <taxon>Bacteria</taxon>
        <taxon>Bacillati</taxon>
        <taxon>Actinomycetota</taxon>
        <taxon>Actinomycetes</taxon>
        <taxon>Geodermatophilales</taxon>
        <taxon>Geodermatophilaceae</taxon>
        <taxon>Modestobacter</taxon>
    </lineage>
</organism>
<keyword evidence="2" id="KW-0732">Signal</keyword>
<dbReference type="Proteomes" id="UP000006461">
    <property type="component" value="Chromosome"/>
</dbReference>
<sequence length="214" mass="21793">MRVPVAVLVAGLALAVGVPTAWAVTRPATAAGPPVASVLSTAPPAPVPAVAAPAVTARPAAPSAVVPVVPPVRLQLAGVDTPLDPVGVEPDGAMTLPEDVDRVGWYRFGPAPGDDEGTAVLAGHVDDAEQGLGALAPLREAEVGDEVRVTDASGAVTGWRIVSRELIEKRAVPLDALFQRTGPPRLVLLTCGGEFLPELRSYTDNVVVVAEPAP</sequence>
<dbReference type="SUPFAM" id="SSF63817">
    <property type="entry name" value="Sortase"/>
    <property type="match status" value="1"/>
</dbReference>
<evidence type="ECO:0000313" key="3">
    <source>
        <dbReference type="EMBL" id="CCH85676.1"/>
    </source>
</evidence>
<reference evidence="3 4" key="1">
    <citation type="journal article" date="2012" name="J. Bacteriol.">
        <title>Genome Sequence of Radiation-Resistant Modestobacter marinus Strain BC501, a Representative Actinobacterium That Thrives on Calcareous Stone Surfaces.</title>
        <authorList>
            <person name="Normand P."/>
            <person name="Gury J."/>
            <person name="Pujic P."/>
            <person name="Chouaia B."/>
            <person name="Crotti E."/>
            <person name="Brusetti L."/>
            <person name="Daffonchio D."/>
            <person name="Vacherie B."/>
            <person name="Barbe V."/>
            <person name="Medigue C."/>
            <person name="Calteau A."/>
            <person name="Ghodhbane-Gtari F."/>
            <person name="Essoussi I."/>
            <person name="Nouioui I."/>
            <person name="Abbassi-Ghozzi I."/>
            <person name="Gtari M."/>
        </authorList>
    </citation>
    <scope>NUCLEOTIDE SEQUENCE [LARGE SCALE GENOMIC DNA]</scope>
    <source>
        <strain evidence="4">BC 501</strain>
    </source>
</reference>
<evidence type="ECO:0000313" key="4">
    <source>
        <dbReference type="Proteomes" id="UP000006461"/>
    </source>
</evidence>
<protein>
    <submittedName>
        <fullName evidence="3">Peptidase C60 sortase A and B</fullName>
    </submittedName>
</protein>
<dbReference type="KEGG" id="mmar:MODMU_0213"/>
<dbReference type="eggNOG" id="COG3764">
    <property type="taxonomic scope" value="Bacteria"/>
</dbReference>
<keyword evidence="1" id="KW-0378">Hydrolase</keyword>
<dbReference type="OrthoDB" id="525039at2"/>
<dbReference type="InterPro" id="IPR023365">
    <property type="entry name" value="Sortase_dom-sf"/>
</dbReference>
<name>I4EQL3_MODI5</name>
<feature type="chain" id="PRO_5003689197" evidence="2">
    <location>
        <begin position="24"/>
        <end position="214"/>
    </location>
</feature>